<reference evidence="2" key="2">
    <citation type="submission" date="2022-05" db="EMBL/GenBank/DDBJ databases">
        <authorList>
            <person name="Kunte H.-J."/>
        </authorList>
    </citation>
    <scope>NUCLEOTIDE SEQUENCE</scope>
    <source>
        <strain evidence="2">G5</strain>
    </source>
</reference>
<dbReference type="Gene3D" id="3.40.50.300">
    <property type="entry name" value="P-loop containing nucleotide triphosphate hydrolases"/>
    <property type="match status" value="1"/>
</dbReference>
<dbReference type="Pfam" id="PF01656">
    <property type="entry name" value="CbiA"/>
    <property type="match status" value="1"/>
</dbReference>
<proteinExistence type="predicted"/>
<sequence>MPVVVIANPKGGVGKTTLATNLAGYFARHGHAVMLGDTDRQQSSRAWLGLRPAAAPPIRTWEINGDHIARPPKGTTHVVLDTPAGLHGWRFADVMKLAHRVVVPLQPSMFDILATQDFLTRLADEKRVRHGEVAVGVIGMRVDMRTRAAEQLQRFVEGLGLPVLGYLRDTQNYVQLAAHGLTLWDVAPSRVARDWEQWQPILHWLDGEAATQPAAPSSPSAA</sequence>
<dbReference type="PANTHER" id="PTHR13696">
    <property type="entry name" value="P-LOOP CONTAINING NUCLEOSIDE TRIPHOSPHATE HYDROLASE"/>
    <property type="match status" value="1"/>
</dbReference>
<gene>
    <name evidence="2" type="ORF">M5D45_13160</name>
</gene>
<dbReference type="CDD" id="cd02042">
    <property type="entry name" value="ParAB_family"/>
    <property type="match status" value="1"/>
</dbReference>
<accession>A0AAE9HX46</accession>
<reference evidence="2" key="1">
    <citation type="journal article" date="2022" name="Microbiol. Resour. Announc.">
        <title>Genome Sequence of Cupriavidus campinensis Strain G5, a Member of a Bacterial Consortium Capable of Polyethylene Degradation.</title>
        <authorList>
            <person name="Schneider B."/>
            <person name="Pfeiffer F."/>
            <person name="Dyall-Smith M."/>
            <person name="Kunte H.J."/>
        </authorList>
    </citation>
    <scope>NUCLEOTIDE SEQUENCE</scope>
    <source>
        <strain evidence="2">G5</strain>
    </source>
</reference>
<name>A0AAE9HX46_9BURK</name>
<dbReference type="SUPFAM" id="SSF52540">
    <property type="entry name" value="P-loop containing nucleoside triphosphate hydrolases"/>
    <property type="match status" value="1"/>
</dbReference>
<evidence type="ECO:0000259" key="1">
    <source>
        <dbReference type="Pfam" id="PF01656"/>
    </source>
</evidence>
<dbReference type="RefSeq" id="WP_250024769.1">
    <property type="nucleotide sequence ID" value="NZ_CP097330.1"/>
</dbReference>
<dbReference type="KEGG" id="ccam:M5D45_13160"/>
<dbReference type="PIRSF" id="PIRSF009320">
    <property type="entry name" value="Nuc_binding_HP_1000"/>
    <property type="match status" value="1"/>
</dbReference>
<organism evidence="2 3">
    <name type="scientific">Cupriavidus campinensis</name>
    <dbReference type="NCBI Taxonomy" id="151783"/>
    <lineage>
        <taxon>Bacteria</taxon>
        <taxon>Pseudomonadati</taxon>
        <taxon>Pseudomonadota</taxon>
        <taxon>Betaproteobacteria</taxon>
        <taxon>Burkholderiales</taxon>
        <taxon>Burkholderiaceae</taxon>
        <taxon>Cupriavidus</taxon>
    </lineage>
</organism>
<dbReference type="PANTHER" id="PTHR13696:SF96">
    <property type="entry name" value="COBQ_COBB_MIND_PARA NUCLEOTIDE BINDING DOMAIN-CONTAINING PROTEIN"/>
    <property type="match status" value="1"/>
</dbReference>
<dbReference type="EMBL" id="CP097330">
    <property type="protein sequence ID" value="URF03468.1"/>
    <property type="molecule type" value="Genomic_DNA"/>
</dbReference>
<protein>
    <submittedName>
        <fullName evidence="2">ParA family protein</fullName>
    </submittedName>
</protein>
<dbReference type="Proteomes" id="UP001056132">
    <property type="component" value="Chromosome 1"/>
</dbReference>
<dbReference type="InterPro" id="IPR027417">
    <property type="entry name" value="P-loop_NTPase"/>
</dbReference>
<evidence type="ECO:0000313" key="2">
    <source>
        <dbReference type="EMBL" id="URF03468.1"/>
    </source>
</evidence>
<evidence type="ECO:0000313" key="3">
    <source>
        <dbReference type="Proteomes" id="UP001056132"/>
    </source>
</evidence>
<feature type="domain" description="CobQ/CobB/MinD/ParA nucleotide binding" evidence="1">
    <location>
        <begin position="4"/>
        <end position="182"/>
    </location>
</feature>
<dbReference type="InterPro" id="IPR050678">
    <property type="entry name" value="DNA_Partitioning_ATPase"/>
</dbReference>
<dbReference type="AlphaFoldDB" id="A0AAE9HX46"/>
<dbReference type="InterPro" id="IPR002586">
    <property type="entry name" value="CobQ/CobB/MinD/ParA_Nub-bd_dom"/>
</dbReference>